<name>A0ABV2NU82_9HYPH</name>
<accession>A0ABV2NU82</accession>
<sequence length="176" mass="18896">MASDTKNVKMGVCAVFFGEEDLGYTKGGVSVEVTTDTHEVEIDQFGKSPIDEVIMGRTVTAKVPLAETTIENMVKIMPGAVIVTDKDDPTKKKVVIPNGVGTSLLKIAKELRFHPKSNAATDNSDDFVIPLAATAGGLQFAYELENERIYNCTFKGYPDPKDGTLFYVGDDAVAGA</sequence>
<dbReference type="RefSeq" id="WP_209651027.1">
    <property type="nucleotide sequence ID" value="NZ_JBEPNV010000005.1"/>
</dbReference>
<evidence type="ECO:0000313" key="1">
    <source>
        <dbReference type="EMBL" id="MET3870104.1"/>
    </source>
</evidence>
<proteinExistence type="predicted"/>
<comment type="caution">
    <text evidence="1">The sequence shown here is derived from an EMBL/GenBank/DDBJ whole genome shotgun (WGS) entry which is preliminary data.</text>
</comment>
<keyword evidence="2" id="KW-1185">Reference proteome</keyword>
<reference evidence="1 2" key="1">
    <citation type="submission" date="2024-06" db="EMBL/GenBank/DDBJ databases">
        <title>Genomics of switchgrass bacterial isolates.</title>
        <authorList>
            <person name="Shade A."/>
        </authorList>
    </citation>
    <scope>NUCLEOTIDE SEQUENCE [LARGE SCALE GENOMIC DNA]</scope>
    <source>
        <strain evidence="1 2">PvP084</strain>
    </source>
</reference>
<dbReference type="Proteomes" id="UP001549119">
    <property type="component" value="Unassembled WGS sequence"/>
</dbReference>
<evidence type="ECO:0000313" key="2">
    <source>
        <dbReference type="Proteomes" id="UP001549119"/>
    </source>
</evidence>
<organism evidence="1 2">
    <name type="scientific">Methylobacterium radiotolerans</name>
    <dbReference type="NCBI Taxonomy" id="31998"/>
    <lineage>
        <taxon>Bacteria</taxon>
        <taxon>Pseudomonadati</taxon>
        <taxon>Pseudomonadota</taxon>
        <taxon>Alphaproteobacteria</taxon>
        <taxon>Hyphomicrobiales</taxon>
        <taxon>Methylobacteriaceae</taxon>
        <taxon>Methylobacterium</taxon>
    </lineage>
</organism>
<protein>
    <recommendedName>
        <fullName evidence="3">Phage tail protein</fullName>
    </recommendedName>
</protein>
<evidence type="ECO:0008006" key="3">
    <source>
        <dbReference type="Google" id="ProtNLM"/>
    </source>
</evidence>
<gene>
    <name evidence="1" type="ORF">ABIC20_007489</name>
</gene>
<dbReference type="EMBL" id="JBEPNW010000008">
    <property type="protein sequence ID" value="MET3870104.1"/>
    <property type="molecule type" value="Genomic_DNA"/>
</dbReference>